<organism evidence="1">
    <name type="scientific">Variovorax paradoxus</name>
    <dbReference type="NCBI Taxonomy" id="34073"/>
    <lineage>
        <taxon>Bacteria</taxon>
        <taxon>Pseudomonadati</taxon>
        <taxon>Pseudomonadota</taxon>
        <taxon>Betaproteobacteria</taxon>
        <taxon>Burkholderiales</taxon>
        <taxon>Comamonadaceae</taxon>
        <taxon>Variovorax</taxon>
    </lineage>
</organism>
<sequence length="266" mass="29339">MHDIEREQCESMRRVAQATGASAHELRRLMQRLLDIELAGSSAGIVAEGHIAADRMQSGMPLLDMGNGSIAGQRTDAVQSIDFWLLEPLDPAHDKKWYARWKFWSFMLGAAAPDAALTLQGLALRPSEPGDTHADLVAKARKVLESWRRTSEPLFWAAVECYVRQQSFSLETQAYLMHCIAATFPGNAMKLSNAQSEELTNTLTDTYCDALGTAATMPSADIYRRLSQGLQGTDRETMLTRQLGRGDAAQIAITALFAIIENTRAH</sequence>
<name>A0A679J7T7_VARPD</name>
<reference evidence="1" key="1">
    <citation type="submission" date="2019-12" db="EMBL/GenBank/DDBJ databases">
        <authorList>
            <person name="Cremers G."/>
        </authorList>
    </citation>
    <scope>NUCLEOTIDE SEQUENCE</scope>
    <source>
        <strain evidence="1">Vvax</strain>
    </source>
</reference>
<evidence type="ECO:0000313" key="1">
    <source>
        <dbReference type="EMBL" id="CAA2107180.1"/>
    </source>
</evidence>
<protein>
    <submittedName>
        <fullName evidence="1">Uncharacterized protein</fullName>
    </submittedName>
</protein>
<gene>
    <name evidence="1" type="ORF">VVAX_04107</name>
</gene>
<proteinExistence type="predicted"/>
<dbReference type="AlphaFoldDB" id="A0A679J7T7"/>
<dbReference type="RefSeq" id="WP_339091656.1">
    <property type="nucleotide sequence ID" value="NZ_LR743507.1"/>
</dbReference>
<dbReference type="EMBL" id="LR743507">
    <property type="protein sequence ID" value="CAA2107180.1"/>
    <property type="molecule type" value="Genomic_DNA"/>
</dbReference>
<accession>A0A679J7T7</accession>